<evidence type="ECO:0000313" key="3">
    <source>
        <dbReference type="Proteomes" id="UP000275846"/>
    </source>
</evidence>
<organism evidence="4">
    <name type="scientific">Schistocephalus solidus</name>
    <name type="common">Tapeworm</name>
    <dbReference type="NCBI Taxonomy" id="70667"/>
    <lineage>
        <taxon>Eukaryota</taxon>
        <taxon>Metazoa</taxon>
        <taxon>Spiralia</taxon>
        <taxon>Lophotrochozoa</taxon>
        <taxon>Platyhelminthes</taxon>
        <taxon>Cestoda</taxon>
        <taxon>Eucestoda</taxon>
        <taxon>Diphyllobothriidea</taxon>
        <taxon>Diphyllobothriidae</taxon>
        <taxon>Schistocephalus</taxon>
    </lineage>
</organism>
<dbReference type="AlphaFoldDB" id="A0A183S9S4"/>
<dbReference type="STRING" id="70667.A0A183S9S4"/>
<reference evidence="4" key="1">
    <citation type="submission" date="2016-06" db="UniProtKB">
        <authorList>
            <consortium name="WormBaseParasite"/>
        </authorList>
    </citation>
    <scope>IDENTIFICATION</scope>
</reference>
<name>A0A183S9S4_SCHSO</name>
<gene>
    <name evidence="2" type="ORF">SSLN_LOCUS972</name>
</gene>
<keyword evidence="3" id="KW-1185">Reference proteome</keyword>
<reference evidence="2 3" key="2">
    <citation type="submission" date="2018-11" db="EMBL/GenBank/DDBJ databases">
        <authorList>
            <consortium name="Pathogen Informatics"/>
        </authorList>
    </citation>
    <scope>NUCLEOTIDE SEQUENCE [LARGE SCALE GENOMIC DNA]</scope>
    <source>
        <strain evidence="2 3">NST_G2</strain>
    </source>
</reference>
<evidence type="ECO:0000313" key="4">
    <source>
        <dbReference type="WBParaSite" id="SSLN_0000101101-mRNA-1"/>
    </source>
</evidence>
<evidence type="ECO:0000259" key="1">
    <source>
        <dbReference type="Pfam" id="PF00078"/>
    </source>
</evidence>
<dbReference type="OrthoDB" id="6285785at2759"/>
<sequence length="144" mass="15786">MACQRGICCSGHLATGHHPAQHCICRTTLVPKLPTTILPSDFRPIAVSKEGSRLLTRFLSQRWSHLCFTTHDQFGFQERDGTEEATSFLHGILWHAISAPRSISVAVLDMAKAFDSVNHGTLLRAAETNGSPPFLLNLLASSYS</sequence>
<feature type="domain" description="Reverse transcriptase" evidence="1">
    <location>
        <begin position="39"/>
        <end position="132"/>
    </location>
</feature>
<dbReference type="Pfam" id="PF00078">
    <property type="entry name" value="RVT_1"/>
    <property type="match status" value="1"/>
</dbReference>
<accession>A0A183S9S4</accession>
<dbReference type="InterPro" id="IPR000477">
    <property type="entry name" value="RT_dom"/>
</dbReference>
<protein>
    <submittedName>
        <fullName evidence="4">Reverse transcriptase domain-containing protein</fullName>
    </submittedName>
</protein>
<evidence type="ECO:0000313" key="2">
    <source>
        <dbReference type="EMBL" id="VDL86625.1"/>
    </source>
</evidence>
<proteinExistence type="predicted"/>
<dbReference type="EMBL" id="UYSU01001179">
    <property type="protein sequence ID" value="VDL86625.1"/>
    <property type="molecule type" value="Genomic_DNA"/>
</dbReference>
<dbReference type="Proteomes" id="UP000275846">
    <property type="component" value="Unassembled WGS sequence"/>
</dbReference>
<dbReference type="WBParaSite" id="SSLN_0000101101-mRNA-1">
    <property type="protein sequence ID" value="SSLN_0000101101-mRNA-1"/>
    <property type="gene ID" value="SSLN_0000101101"/>
</dbReference>